<dbReference type="Gene3D" id="2.60.40.60">
    <property type="entry name" value="Cadherins"/>
    <property type="match status" value="1"/>
</dbReference>
<dbReference type="GO" id="GO:0005509">
    <property type="term" value="F:calcium ion binding"/>
    <property type="evidence" value="ECO:0007669"/>
    <property type="project" value="InterPro"/>
</dbReference>
<protein>
    <submittedName>
        <fullName evidence="1">Uncharacterized protein</fullName>
    </submittedName>
</protein>
<evidence type="ECO:0000313" key="2">
    <source>
        <dbReference type="Proteomes" id="UP001195483"/>
    </source>
</evidence>
<accession>A0AAE0SHS3</accession>
<feature type="non-terminal residue" evidence="1">
    <location>
        <position position="67"/>
    </location>
</feature>
<name>A0AAE0SHS3_9BIVA</name>
<comment type="caution">
    <text evidence="1">The sequence shown here is derived from an EMBL/GenBank/DDBJ whole genome shotgun (WGS) entry which is preliminary data.</text>
</comment>
<dbReference type="Proteomes" id="UP001195483">
    <property type="component" value="Unassembled WGS sequence"/>
</dbReference>
<dbReference type="SUPFAM" id="SSF49313">
    <property type="entry name" value="Cadherin-like"/>
    <property type="match status" value="1"/>
</dbReference>
<reference evidence="1" key="3">
    <citation type="submission" date="2023-05" db="EMBL/GenBank/DDBJ databases">
        <authorList>
            <person name="Smith C.H."/>
        </authorList>
    </citation>
    <scope>NUCLEOTIDE SEQUENCE</scope>
    <source>
        <strain evidence="1">CHS0354</strain>
        <tissue evidence="1">Mantle</tissue>
    </source>
</reference>
<dbReference type="GO" id="GO:0016020">
    <property type="term" value="C:membrane"/>
    <property type="evidence" value="ECO:0007669"/>
    <property type="project" value="InterPro"/>
</dbReference>
<proteinExistence type="predicted"/>
<dbReference type="EMBL" id="JAEAOA010000908">
    <property type="protein sequence ID" value="KAK3592190.1"/>
    <property type="molecule type" value="Genomic_DNA"/>
</dbReference>
<sequence>DNCIPNETLADLTIKVQDVQDKPPFFIGLPYMMNLNEGNYSDYPLLQVSAFDGDRGIPNAVKYSLPK</sequence>
<evidence type="ECO:0000313" key="1">
    <source>
        <dbReference type="EMBL" id="KAK3592190.1"/>
    </source>
</evidence>
<dbReference type="AlphaFoldDB" id="A0AAE0SHS3"/>
<reference evidence="1" key="2">
    <citation type="journal article" date="2021" name="Genome Biol. Evol.">
        <title>Developing a high-quality reference genome for a parasitic bivalve with doubly uniparental inheritance (Bivalvia: Unionida).</title>
        <authorList>
            <person name="Smith C.H."/>
        </authorList>
    </citation>
    <scope>NUCLEOTIDE SEQUENCE</scope>
    <source>
        <strain evidence="1">CHS0354</strain>
        <tissue evidence="1">Mantle</tissue>
    </source>
</reference>
<dbReference type="InterPro" id="IPR015919">
    <property type="entry name" value="Cadherin-like_sf"/>
</dbReference>
<feature type="non-terminal residue" evidence="1">
    <location>
        <position position="1"/>
    </location>
</feature>
<gene>
    <name evidence="1" type="ORF">CHS0354_014852</name>
</gene>
<reference evidence="1" key="1">
    <citation type="journal article" date="2021" name="Genome Biol. Evol.">
        <title>A High-Quality Reference Genome for a Parasitic Bivalve with Doubly Uniparental Inheritance (Bivalvia: Unionida).</title>
        <authorList>
            <person name="Smith C.H."/>
        </authorList>
    </citation>
    <scope>NUCLEOTIDE SEQUENCE</scope>
    <source>
        <strain evidence="1">CHS0354</strain>
    </source>
</reference>
<keyword evidence="2" id="KW-1185">Reference proteome</keyword>
<organism evidence="1 2">
    <name type="scientific">Potamilus streckersoni</name>
    <dbReference type="NCBI Taxonomy" id="2493646"/>
    <lineage>
        <taxon>Eukaryota</taxon>
        <taxon>Metazoa</taxon>
        <taxon>Spiralia</taxon>
        <taxon>Lophotrochozoa</taxon>
        <taxon>Mollusca</taxon>
        <taxon>Bivalvia</taxon>
        <taxon>Autobranchia</taxon>
        <taxon>Heteroconchia</taxon>
        <taxon>Palaeoheterodonta</taxon>
        <taxon>Unionida</taxon>
        <taxon>Unionoidea</taxon>
        <taxon>Unionidae</taxon>
        <taxon>Ambleminae</taxon>
        <taxon>Lampsilini</taxon>
        <taxon>Potamilus</taxon>
    </lineage>
</organism>